<evidence type="ECO:0000256" key="8">
    <source>
        <dbReference type="ARBA" id="ARBA00023012"/>
    </source>
</evidence>
<evidence type="ECO:0000259" key="12">
    <source>
        <dbReference type="PROSITE" id="PS50110"/>
    </source>
</evidence>
<dbReference type="InterPro" id="IPR036641">
    <property type="entry name" value="HPT_dom_sf"/>
</dbReference>
<dbReference type="PROSITE" id="PS50894">
    <property type="entry name" value="HPT"/>
    <property type="match status" value="1"/>
</dbReference>
<feature type="domain" description="HPt" evidence="13">
    <location>
        <begin position="156"/>
        <end position="255"/>
    </location>
</feature>
<sequence>GLSILVVDDNAINLTLATTLLDTEGATAVAAKSAEEALELVNKQRFDLILMDLEMPVMSGIEAAQQLKEVQSGGRATPIVALTAHAFPEKRQEALDVGMNDLLAKPYTAEQLYDVIKRWCVENESQTDAEALTQISASDDLPLYDREAALAAVGGNESVATQLLKQFMENLAISEAAMVSAQECSADEQLYQAIHKLAGSASSVGVLALHAEAIQLLELLRGESGSEGMVNDAIARLQALIMETKTTLSREVEALQ</sequence>
<evidence type="ECO:0000256" key="4">
    <source>
        <dbReference type="ARBA" id="ARBA00022692"/>
    </source>
</evidence>
<dbReference type="PANTHER" id="PTHR45339">
    <property type="entry name" value="HYBRID SIGNAL TRANSDUCTION HISTIDINE KINASE J"/>
    <property type="match status" value="1"/>
</dbReference>
<feature type="modified residue" description="4-aspartylphosphate" evidence="11">
    <location>
        <position position="52"/>
    </location>
</feature>
<evidence type="ECO:0000256" key="6">
    <source>
        <dbReference type="ARBA" id="ARBA00022840"/>
    </source>
</evidence>
<dbReference type="Gene3D" id="3.40.50.2300">
    <property type="match status" value="1"/>
</dbReference>
<evidence type="ECO:0000313" key="15">
    <source>
        <dbReference type="Proteomes" id="UP000191110"/>
    </source>
</evidence>
<dbReference type="GO" id="GO:0005524">
    <property type="term" value="F:ATP binding"/>
    <property type="evidence" value="ECO:0007669"/>
    <property type="project" value="UniProtKB-KW"/>
</dbReference>
<gene>
    <name evidence="14" type="ORF">BOW53_08490</name>
</gene>
<protein>
    <recommendedName>
        <fullName evidence="16">Response regulatory domain-containing protein</fullName>
    </recommendedName>
</protein>
<evidence type="ECO:0000256" key="11">
    <source>
        <dbReference type="PROSITE-ProRule" id="PRU00169"/>
    </source>
</evidence>
<feature type="modified residue" description="Phosphohistidine" evidence="10">
    <location>
        <position position="195"/>
    </location>
</feature>
<dbReference type="InterPro" id="IPR001789">
    <property type="entry name" value="Sig_transdc_resp-reg_receiver"/>
</dbReference>
<dbReference type="EMBL" id="MPRL01000030">
    <property type="protein sequence ID" value="OOZ40199.1"/>
    <property type="molecule type" value="Genomic_DNA"/>
</dbReference>
<name>A0A1T2L536_9GAMM</name>
<keyword evidence="7" id="KW-1133">Transmembrane helix</keyword>
<comment type="subcellular location">
    <subcellularLocation>
        <location evidence="1">Cell membrane</location>
        <topology evidence="1">Multi-pass membrane protein</topology>
    </subcellularLocation>
</comment>
<evidence type="ECO:0000256" key="2">
    <source>
        <dbReference type="ARBA" id="ARBA00022475"/>
    </source>
</evidence>
<evidence type="ECO:0000313" key="14">
    <source>
        <dbReference type="EMBL" id="OOZ40199.1"/>
    </source>
</evidence>
<keyword evidence="6" id="KW-0067">ATP-binding</keyword>
<dbReference type="PANTHER" id="PTHR45339:SF1">
    <property type="entry name" value="HYBRID SIGNAL TRANSDUCTION HISTIDINE KINASE J"/>
    <property type="match status" value="1"/>
</dbReference>
<comment type="caution">
    <text evidence="14">The sequence shown here is derived from an EMBL/GenBank/DDBJ whole genome shotgun (WGS) entry which is preliminary data.</text>
</comment>
<evidence type="ECO:0000256" key="3">
    <source>
        <dbReference type="ARBA" id="ARBA00022553"/>
    </source>
</evidence>
<dbReference type="InterPro" id="IPR011006">
    <property type="entry name" value="CheY-like_superfamily"/>
</dbReference>
<dbReference type="OrthoDB" id="9797243at2"/>
<dbReference type="GO" id="GO:0004673">
    <property type="term" value="F:protein histidine kinase activity"/>
    <property type="evidence" value="ECO:0007669"/>
    <property type="project" value="TreeGrafter"/>
</dbReference>
<accession>A0A1T2L536</accession>
<dbReference type="InterPro" id="IPR008207">
    <property type="entry name" value="Sig_transdc_His_kin_Hpt_dom"/>
</dbReference>
<dbReference type="GO" id="GO:0000160">
    <property type="term" value="P:phosphorelay signal transduction system"/>
    <property type="evidence" value="ECO:0007669"/>
    <property type="project" value="UniProtKB-KW"/>
</dbReference>
<dbReference type="SUPFAM" id="SSF52172">
    <property type="entry name" value="CheY-like"/>
    <property type="match status" value="1"/>
</dbReference>
<keyword evidence="9" id="KW-0472">Membrane</keyword>
<keyword evidence="3 11" id="KW-0597">Phosphoprotein</keyword>
<keyword evidence="2" id="KW-1003">Cell membrane</keyword>
<dbReference type="Pfam" id="PF00072">
    <property type="entry name" value="Response_reg"/>
    <property type="match status" value="1"/>
</dbReference>
<dbReference type="RefSeq" id="WP_135622189.1">
    <property type="nucleotide sequence ID" value="NZ_MPRL01000030.1"/>
</dbReference>
<organism evidence="14 15">
    <name type="scientific">Solemya pervernicosa gill symbiont</name>
    <dbReference type="NCBI Taxonomy" id="642797"/>
    <lineage>
        <taxon>Bacteria</taxon>
        <taxon>Pseudomonadati</taxon>
        <taxon>Pseudomonadota</taxon>
        <taxon>Gammaproteobacteria</taxon>
        <taxon>sulfur-oxidizing symbionts</taxon>
    </lineage>
</organism>
<dbReference type="SMART" id="SM00448">
    <property type="entry name" value="REC"/>
    <property type="match status" value="1"/>
</dbReference>
<dbReference type="GO" id="GO:0005886">
    <property type="term" value="C:plasma membrane"/>
    <property type="evidence" value="ECO:0007669"/>
    <property type="project" value="UniProtKB-SubCell"/>
</dbReference>
<dbReference type="PROSITE" id="PS50110">
    <property type="entry name" value="RESPONSE_REGULATORY"/>
    <property type="match status" value="1"/>
</dbReference>
<dbReference type="Pfam" id="PF01627">
    <property type="entry name" value="Hpt"/>
    <property type="match status" value="1"/>
</dbReference>
<evidence type="ECO:0008006" key="16">
    <source>
        <dbReference type="Google" id="ProtNLM"/>
    </source>
</evidence>
<dbReference type="GO" id="GO:0071474">
    <property type="term" value="P:cellular hyperosmotic response"/>
    <property type="evidence" value="ECO:0007669"/>
    <property type="project" value="TreeGrafter"/>
</dbReference>
<dbReference type="SUPFAM" id="SSF47226">
    <property type="entry name" value="Histidine-containing phosphotransfer domain, HPT domain"/>
    <property type="match status" value="1"/>
</dbReference>
<dbReference type="CDD" id="cd17546">
    <property type="entry name" value="REC_hyHK_CKI1_RcsC-like"/>
    <property type="match status" value="1"/>
</dbReference>
<evidence type="ECO:0000259" key="13">
    <source>
        <dbReference type="PROSITE" id="PS50894"/>
    </source>
</evidence>
<dbReference type="Gene3D" id="1.20.120.160">
    <property type="entry name" value="HPT domain"/>
    <property type="match status" value="1"/>
</dbReference>
<dbReference type="AlphaFoldDB" id="A0A1T2L536"/>
<feature type="non-terminal residue" evidence="14">
    <location>
        <position position="1"/>
    </location>
</feature>
<keyword evidence="5" id="KW-0547">Nucleotide-binding</keyword>
<keyword evidence="8" id="KW-0902">Two-component regulatory system</keyword>
<evidence type="ECO:0000256" key="5">
    <source>
        <dbReference type="ARBA" id="ARBA00022741"/>
    </source>
</evidence>
<keyword evidence="15" id="KW-1185">Reference proteome</keyword>
<evidence type="ECO:0000256" key="1">
    <source>
        <dbReference type="ARBA" id="ARBA00004651"/>
    </source>
</evidence>
<keyword evidence="4" id="KW-0812">Transmembrane</keyword>
<reference evidence="14 15" key="1">
    <citation type="submission" date="2016-11" db="EMBL/GenBank/DDBJ databases">
        <title>Mixed transmission modes and dynamic genome evolution in an obligate animal-bacterial symbiosis.</title>
        <authorList>
            <person name="Russell S.L."/>
            <person name="Corbett-Detig R.B."/>
            <person name="Cavanaugh C.M."/>
        </authorList>
    </citation>
    <scope>NUCLEOTIDE SEQUENCE [LARGE SCALE GENOMIC DNA]</scope>
    <source>
        <strain evidence="14">Sveles-Q1</strain>
    </source>
</reference>
<proteinExistence type="predicted"/>
<feature type="domain" description="Response regulatory" evidence="12">
    <location>
        <begin position="3"/>
        <end position="120"/>
    </location>
</feature>
<evidence type="ECO:0000256" key="9">
    <source>
        <dbReference type="ARBA" id="ARBA00023136"/>
    </source>
</evidence>
<evidence type="ECO:0000256" key="10">
    <source>
        <dbReference type="PROSITE-ProRule" id="PRU00110"/>
    </source>
</evidence>
<dbReference type="Proteomes" id="UP000191110">
    <property type="component" value="Unassembled WGS sequence"/>
</dbReference>
<evidence type="ECO:0000256" key="7">
    <source>
        <dbReference type="ARBA" id="ARBA00022989"/>
    </source>
</evidence>